<comment type="caution">
    <text evidence="2">The sequence shown here is derived from an EMBL/GenBank/DDBJ whole genome shotgun (WGS) entry which is preliminary data.</text>
</comment>
<reference evidence="2" key="1">
    <citation type="submission" date="2019-09" db="EMBL/GenBank/DDBJ databases">
        <authorList>
            <person name="Cremers G."/>
        </authorList>
    </citation>
    <scope>NUCLEOTIDE SEQUENCE [LARGE SCALE GENOMIC DNA]</scope>
    <source>
        <strain evidence="2">3B</strain>
    </source>
</reference>
<name>A0A5E6MG55_9BACT</name>
<proteinExistence type="predicted"/>
<dbReference type="Proteomes" id="UP000381693">
    <property type="component" value="Unassembled WGS sequence"/>
</dbReference>
<sequence>MSLRGLAFLWFVALWLAPLSAFAMKITSPSFSNGQPLPRECGYRYQNRNPELRITEVPAQARALALIMDDPDAPRGTFVHWLVWNLPPTTSKLSPGELPAEARTGRNHFGDNRYDGPAPPSGTHRYFFRLFALDSPLALPAGADRKALEKAMEGHIVATTTLMGTFTAER</sequence>
<dbReference type="RefSeq" id="WP_246189456.1">
    <property type="nucleotide sequence ID" value="NZ_CABFUZ020000011.1"/>
</dbReference>
<evidence type="ECO:0000313" key="3">
    <source>
        <dbReference type="Proteomes" id="UP000381693"/>
    </source>
</evidence>
<dbReference type="PANTHER" id="PTHR30289">
    <property type="entry name" value="UNCHARACTERIZED PROTEIN YBCL-RELATED"/>
    <property type="match status" value="1"/>
</dbReference>
<evidence type="ECO:0000313" key="2">
    <source>
        <dbReference type="EMBL" id="VVM04523.1"/>
    </source>
</evidence>
<evidence type="ECO:0000256" key="1">
    <source>
        <dbReference type="SAM" id="MobiDB-lite"/>
    </source>
</evidence>
<organism evidence="2 3">
    <name type="scientific">Methylacidimicrobium cyclopophantes</name>
    <dbReference type="NCBI Taxonomy" id="1041766"/>
    <lineage>
        <taxon>Bacteria</taxon>
        <taxon>Pseudomonadati</taxon>
        <taxon>Verrucomicrobiota</taxon>
        <taxon>Methylacidimicrobium</taxon>
    </lineage>
</organism>
<dbReference type="Pfam" id="PF01161">
    <property type="entry name" value="PBP"/>
    <property type="match status" value="1"/>
</dbReference>
<dbReference type="InterPro" id="IPR036610">
    <property type="entry name" value="PEBP-like_sf"/>
</dbReference>
<dbReference type="CDD" id="cd00865">
    <property type="entry name" value="PEBP_bact_arch"/>
    <property type="match status" value="1"/>
</dbReference>
<dbReference type="AlphaFoldDB" id="A0A5E6MG55"/>
<keyword evidence="2" id="KW-0449">Lipoprotein</keyword>
<dbReference type="SUPFAM" id="SSF49777">
    <property type="entry name" value="PEBP-like"/>
    <property type="match status" value="1"/>
</dbReference>
<dbReference type="NCBIfam" id="TIGR00481">
    <property type="entry name" value="YbhB/YbcL family Raf kinase inhibitor-like protein"/>
    <property type="match status" value="1"/>
</dbReference>
<dbReference type="PANTHER" id="PTHR30289:SF1">
    <property type="entry name" value="PEBP (PHOSPHATIDYLETHANOLAMINE-BINDING PROTEIN) FAMILY PROTEIN"/>
    <property type="match status" value="1"/>
</dbReference>
<dbReference type="Gene3D" id="3.90.280.10">
    <property type="entry name" value="PEBP-like"/>
    <property type="match status" value="1"/>
</dbReference>
<feature type="region of interest" description="Disordered" evidence="1">
    <location>
        <begin position="93"/>
        <end position="116"/>
    </location>
</feature>
<dbReference type="EMBL" id="CABFUZ020000011">
    <property type="protein sequence ID" value="VVM04523.1"/>
    <property type="molecule type" value="Genomic_DNA"/>
</dbReference>
<gene>
    <name evidence="2" type="primary">lppC</name>
    <name evidence="2" type="ORF">MAMC_00081</name>
</gene>
<accession>A0A5E6MG55</accession>
<dbReference type="InterPro" id="IPR008914">
    <property type="entry name" value="PEBP"/>
</dbReference>
<protein>
    <submittedName>
        <fullName evidence="2">Lipoprotein LppC</fullName>
    </submittedName>
</protein>
<dbReference type="InterPro" id="IPR005247">
    <property type="entry name" value="YbhB_YbcL/LppC-like"/>
</dbReference>
<keyword evidence="3" id="KW-1185">Reference proteome</keyword>